<dbReference type="Proteomes" id="UP000299102">
    <property type="component" value="Unassembled WGS sequence"/>
</dbReference>
<evidence type="ECO:0000313" key="1">
    <source>
        <dbReference type="EMBL" id="GBP29743.1"/>
    </source>
</evidence>
<keyword evidence="2" id="KW-1185">Reference proteome</keyword>
<evidence type="ECO:0000313" key="2">
    <source>
        <dbReference type="Proteomes" id="UP000299102"/>
    </source>
</evidence>
<dbReference type="EMBL" id="BGZK01000224">
    <property type="protein sequence ID" value="GBP29743.1"/>
    <property type="molecule type" value="Genomic_DNA"/>
</dbReference>
<organism evidence="1 2">
    <name type="scientific">Eumeta variegata</name>
    <name type="common">Bagworm moth</name>
    <name type="synonym">Eumeta japonica</name>
    <dbReference type="NCBI Taxonomy" id="151549"/>
    <lineage>
        <taxon>Eukaryota</taxon>
        <taxon>Metazoa</taxon>
        <taxon>Ecdysozoa</taxon>
        <taxon>Arthropoda</taxon>
        <taxon>Hexapoda</taxon>
        <taxon>Insecta</taxon>
        <taxon>Pterygota</taxon>
        <taxon>Neoptera</taxon>
        <taxon>Endopterygota</taxon>
        <taxon>Lepidoptera</taxon>
        <taxon>Glossata</taxon>
        <taxon>Ditrysia</taxon>
        <taxon>Tineoidea</taxon>
        <taxon>Psychidae</taxon>
        <taxon>Oiketicinae</taxon>
        <taxon>Eumeta</taxon>
    </lineage>
</organism>
<comment type="caution">
    <text evidence="1">The sequence shown here is derived from an EMBL/GenBank/DDBJ whole genome shotgun (WGS) entry which is preliminary data.</text>
</comment>
<protein>
    <submittedName>
        <fullName evidence="1">Uncharacterized protein</fullName>
    </submittedName>
</protein>
<reference evidence="1 2" key="1">
    <citation type="journal article" date="2019" name="Commun. Biol.">
        <title>The bagworm genome reveals a unique fibroin gene that provides high tensile strength.</title>
        <authorList>
            <person name="Kono N."/>
            <person name="Nakamura H."/>
            <person name="Ohtoshi R."/>
            <person name="Tomita M."/>
            <person name="Numata K."/>
            <person name="Arakawa K."/>
        </authorList>
    </citation>
    <scope>NUCLEOTIDE SEQUENCE [LARGE SCALE GENOMIC DNA]</scope>
</reference>
<proteinExistence type="predicted"/>
<dbReference type="OrthoDB" id="616263at2759"/>
<name>A0A4C1UTE2_EUMVA</name>
<dbReference type="AlphaFoldDB" id="A0A4C1UTE2"/>
<sequence>MYIAPLRNQDADSYPVLDSDSGLRGAADKSAAQGICAFVYDGLKWARLFQQGRESCEDDPRPGRPVTVVTEENVRKMSTGRPKNKIMADS</sequence>
<accession>A0A4C1UTE2</accession>
<gene>
    <name evidence="1" type="ORF">EVAR_94581_1</name>
</gene>